<name>A0A2P2QH61_RHIMU</name>
<dbReference type="EMBL" id="GGEC01085854">
    <property type="protein sequence ID" value="MBX66338.1"/>
    <property type="molecule type" value="Transcribed_RNA"/>
</dbReference>
<proteinExistence type="predicted"/>
<protein>
    <submittedName>
        <fullName evidence="1">Uncharacterized protein</fullName>
    </submittedName>
</protein>
<organism evidence="1">
    <name type="scientific">Rhizophora mucronata</name>
    <name type="common">Asiatic mangrove</name>
    <dbReference type="NCBI Taxonomy" id="61149"/>
    <lineage>
        <taxon>Eukaryota</taxon>
        <taxon>Viridiplantae</taxon>
        <taxon>Streptophyta</taxon>
        <taxon>Embryophyta</taxon>
        <taxon>Tracheophyta</taxon>
        <taxon>Spermatophyta</taxon>
        <taxon>Magnoliopsida</taxon>
        <taxon>eudicotyledons</taxon>
        <taxon>Gunneridae</taxon>
        <taxon>Pentapetalae</taxon>
        <taxon>rosids</taxon>
        <taxon>fabids</taxon>
        <taxon>Malpighiales</taxon>
        <taxon>Rhizophoraceae</taxon>
        <taxon>Rhizophora</taxon>
    </lineage>
</organism>
<evidence type="ECO:0000313" key="1">
    <source>
        <dbReference type="EMBL" id="MBX66338.1"/>
    </source>
</evidence>
<reference evidence="1" key="1">
    <citation type="submission" date="2018-02" db="EMBL/GenBank/DDBJ databases">
        <title>Rhizophora mucronata_Transcriptome.</title>
        <authorList>
            <person name="Meera S.P."/>
            <person name="Sreeshan A."/>
            <person name="Augustine A."/>
        </authorList>
    </citation>
    <scope>NUCLEOTIDE SEQUENCE</scope>
    <source>
        <tissue evidence="1">Leaf</tissue>
    </source>
</reference>
<dbReference type="AlphaFoldDB" id="A0A2P2QH61"/>
<sequence>MRFERETSQGVISQNIGRQKKPSFCVFLFLAFDTRGKEG</sequence>
<accession>A0A2P2QH61</accession>